<proteinExistence type="predicted"/>
<keyword evidence="2" id="KW-1185">Reference proteome</keyword>
<comment type="caution">
    <text evidence="1">The sequence shown here is derived from an EMBL/GenBank/DDBJ whole genome shotgun (WGS) entry which is preliminary data.</text>
</comment>
<evidence type="ECO:0000313" key="2">
    <source>
        <dbReference type="Proteomes" id="UP000364097"/>
    </source>
</evidence>
<dbReference type="EMBL" id="AACKMW020000050">
    <property type="protein sequence ID" value="MPB99860.1"/>
    <property type="molecule type" value="Genomic_DNA"/>
</dbReference>
<name>A0ABW9N6G3_9BACT</name>
<protein>
    <submittedName>
        <fullName evidence="1">Mobilization protein</fullName>
    </submittedName>
</protein>
<reference evidence="1" key="1">
    <citation type="submission" date="2019-08" db="EMBL/GenBank/DDBJ databases">
        <title>Rapid identification of Enteric Bacteria from Whole Genome Sequences (WGS) using Average Nucleotide Identity (ANI).</title>
        <authorList>
            <person name="Lane C."/>
        </authorList>
    </citation>
    <scope>NUCLEOTIDE SEQUENCE [LARGE SCALE GENOMIC DNA]</scope>
    <source>
        <strain evidence="1">2010D-8461</strain>
    </source>
</reference>
<dbReference type="Proteomes" id="UP000364097">
    <property type="component" value="Unassembled WGS sequence"/>
</dbReference>
<gene>
    <name evidence="1" type="ORF">A0Z09_007410</name>
</gene>
<accession>A0ABW9N6G3</accession>
<evidence type="ECO:0000313" key="1">
    <source>
        <dbReference type="EMBL" id="MPB99860.1"/>
    </source>
</evidence>
<sequence>MENNQEKNKNVVKIEKNSSKRIYFDEKTLKMIEIMSPAYGIDPNTKENEKIGAIVKIAIENLFKSDFLNKIKDF</sequence>
<organism evidence="1 2">
    <name type="scientific">Campylobacter subantarcticus</name>
    <dbReference type="NCBI Taxonomy" id="497724"/>
    <lineage>
        <taxon>Bacteria</taxon>
        <taxon>Pseudomonadati</taxon>
        <taxon>Campylobacterota</taxon>
        <taxon>Epsilonproteobacteria</taxon>
        <taxon>Campylobacterales</taxon>
        <taxon>Campylobacteraceae</taxon>
        <taxon>Campylobacter</taxon>
    </lineage>
</organism>